<accession>A0ABN3LXN9</accession>
<keyword evidence="3" id="KW-1185">Reference proteome</keyword>
<dbReference type="Proteomes" id="UP001501358">
    <property type="component" value="Unassembled WGS sequence"/>
</dbReference>
<feature type="compositionally biased region" description="Low complexity" evidence="1">
    <location>
        <begin position="290"/>
        <end position="304"/>
    </location>
</feature>
<feature type="compositionally biased region" description="Gly residues" evidence="1">
    <location>
        <begin position="350"/>
        <end position="398"/>
    </location>
</feature>
<evidence type="ECO:0000256" key="1">
    <source>
        <dbReference type="SAM" id="MobiDB-lite"/>
    </source>
</evidence>
<feature type="region of interest" description="Disordered" evidence="1">
    <location>
        <begin position="218"/>
        <end position="482"/>
    </location>
</feature>
<proteinExistence type="predicted"/>
<protein>
    <recommendedName>
        <fullName evidence="4">PPE family domain-containing protein</fullName>
    </recommendedName>
</protein>
<name>A0ABN3LXN9_9ACTN</name>
<sequence length="500" mass="50309">MSASNSSTTGPGGLESHETPFRDIDLTRLKNMVANSNPDAIEDVAESWKWIHKALVVGVDGEPSVKEQLEEAVDATLRSWEGASADAFADSARKIIASVKNGAPQVDRTAEALSFAAKSLRTYKRQLDQVNPPNDWERGTDKVGDLFQRSDDDLKADFDSGNSTTDALEKNRGQLSLDKERQLEGAIIMEYLGAAYMTSARTITPAPKPIKIGEKIEEPETSFTPPATIVPLPSVVTKPRPSSVRPSGTGAGPARGSVSPLAPPRDSAIIGGNQKPVKPIPPQVGTVIDGITTAPTTPGSSSPGNTGGAGTGGGTIGGSIPGGAGVGGAIGAGRRPGTGGRAGRIAGRSGIPGAGAAGGPASGRTGGPAGAGGAARSGTGSALGRGGMPGGQGIGGAAQAGSTGRARGSLARQRGGAVSGPPVAGGSPASQGGSGLHRSRGGTQAGGQTPRRGTGPMVGAPGTRGGSDKEKRREGERPDYLVEDEETWDSRRNVAPRVID</sequence>
<comment type="caution">
    <text evidence="2">The sequence shown here is derived from an EMBL/GenBank/DDBJ whole genome shotgun (WGS) entry which is preliminary data.</text>
</comment>
<feature type="compositionally biased region" description="Basic and acidic residues" evidence="1">
    <location>
        <begin position="466"/>
        <end position="480"/>
    </location>
</feature>
<feature type="compositionally biased region" description="Low complexity" evidence="1">
    <location>
        <begin position="415"/>
        <end position="431"/>
    </location>
</feature>
<feature type="compositionally biased region" description="Gly residues" evidence="1">
    <location>
        <begin position="305"/>
        <end position="342"/>
    </location>
</feature>
<evidence type="ECO:0008006" key="4">
    <source>
        <dbReference type="Google" id="ProtNLM"/>
    </source>
</evidence>
<gene>
    <name evidence="2" type="ORF">GCM10010406_30350</name>
</gene>
<evidence type="ECO:0000313" key="2">
    <source>
        <dbReference type="EMBL" id="GAA2492199.1"/>
    </source>
</evidence>
<evidence type="ECO:0000313" key="3">
    <source>
        <dbReference type="Proteomes" id="UP001501358"/>
    </source>
</evidence>
<reference evidence="2 3" key="1">
    <citation type="journal article" date="2019" name="Int. J. Syst. Evol. Microbiol.">
        <title>The Global Catalogue of Microorganisms (GCM) 10K type strain sequencing project: providing services to taxonomists for standard genome sequencing and annotation.</title>
        <authorList>
            <consortium name="The Broad Institute Genomics Platform"/>
            <consortium name="The Broad Institute Genome Sequencing Center for Infectious Disease"/>
            <person name="Wu L."/>
            <person name="Ma J."/>
        </authorList>
    </citation>
    <scope>NUCLEOTIDE SEQUENCE [LARGE SCALE GENOMIC DNA]</scope>
    <source>
        <strain evidence="2 3">JCM 6307</strain>
    </source>
</reference>
<dbReference type="EMBL" id="BAAATA010000016">
    <property type="protein sequence ID" value="GAA2492199.1"/>
    <property type="molecule type" value="Genomic_DNA"/>
</dbReference>
<feature type="region of interest" description="Disordered" evidence="1">
    <location>
        <begin position="1"/>
        <end position="21"/>
    </location>
</feature>
<dbReference type="RefSeq" id="WP_344383732.1">
    <property type="nucleotide sequence ID" value="NZ_BAAATA010000016.1"/>
</dbReference>
<organism evidence="2 3">
    <name type="scientific">Streptomyces thermolineatus</name>
    <dbReference type="NCBI Taxonomy" id="44033"/>
    <lineage>
        <taxon>Bacteria</taxon>
        <taxon>Bacillati</taxon>
        <taxon>Actinomycetota</taxon>
        <taxon>Actinomycetes</taxon>
        <taxon>Kitasatosporales</taxon>
        <taxon>Streptomycetaceae</taxon>
        <taxon>Streptomyces</taxon>
    </lineage>
</organism>